<name>A0A4S9C112_AURPU</name>
<keyword evidence="2" id="KW-0472">Membrane</keyword>
<accession>A0A4S9C112</accession>
<feature type="compositionally biased region" description="Polar residues" evidence="1">
    <location>
        <begin position="110"/>
        <end position="123"/>
    </location>
</feature>
<organism evidence="3">
    <name type="scientific">Aureobasidium pullulans</name>
    <name type="common">Black yeast</name>
    <name type="synonym">Pullularia pullulans</name>
    <dbReference type="NCBI Taxonomy" id="5580"/>
    <lineage>
        <taxon>Eukaryota</taxon>
        <taxon>Fungi</taxon>
        <taxon>Dikarya</taxon>
        <taxon>Ascomycota</taxon>
        <taxon>Pezizomycotina</taxon>
        <taxon>Dothideomycetes</taxon>
        <taxon>Dothideomycetidae</taxon>
        <taxon>Dothideales</taxon>
        <taxon>Saccotheciaceae</taxon>
        <taxon>Aureobasidium</taxon>
    </lineage>
</organism>
<reference evidence="3" key="1">
    <citation type="submission" date="2018-10" db="EMBL/GenBank/DDBJ databases">
        <title>Fifty Aureobasidium pullulans genomes reveal a recombining polyextremotolerant generalist.</title>
        <authorList>
            <person name="Gostincar C."/>
            <person name="Turk M."/>
            <person name="Zajc J."/>
            <person name="Gunde-Cimerman N."/>
        </authorList>
    </citation>
    <scope>NUCLEOTIDE SEQUENCE [LARGE SCALE GENOMIC DNA]</scope>
    <source>
        <strain evidence="3">EXF-10085</strain>
    </source>
</reference>
<feature type="transmembrane region" description="Helical" evidence="2">
    <location>
        <begin position="36"/>
        <end position="55"/>
    </location>
</feature>
<feature type="transmembrane region" description="Helical" evidence="2">
    <location>
        <begin position="9"/>
        <end position="30"/>
    </location>
</feature>
<proteinExistence type="predicted"/>
<sequence length="141" mass="15012">MSTIFLSRVFLIAVVIDLAILAVVIWLMASGHGPDVWLVALAAFFLCTIFIGAYVRYNKPKAADCCHLGQPSGTGARISPGSSRFSSASTLVPPQATHTRTTRTHHGNSGAASSTSLSAQPQTPIIRPQMAHTRPATPLFR</sequence>
<gene>
    <name evidence="3" type="ORF">D6D13_10346</name>
</gene>
<protein>
    <submittedName>
        <fullName evidence="3">Uncharacterized protein</fullName>
    </submittedName>
</protein>
<keyword evidence="2" id="KW-0812">Transmembrane</keyword>
<evidence type="ECO:0000256" key="2">
    <source>
        <dbReference type="SAM" id="Phobius"/>
    </source>
</evidence>
<keyword evidence="2" id="KW-1133">Transmembrane helix</keyword>
<evidence type="ECO:0000313" key="3">
    <source>
        <dbReference type="EMBL" id="THW99063.1"/>
    </source>
</evidence>
<feature type="compositionally biased region" description="Polar residues" evidence="1">
    <location>
        <begin position="80"/>
        <end position="92"/>
    </location>
</feature>
<evidence type="ECO:0000256" key="1">
    <source>
        <dbReference type="SAM" id="MobiDB-lite"/>
    </source>
</evidence>
<feature type="region of interest" description="Disordered" evidence="1">
    <location>
        <begin position="79"/>
        <end position="141"/>
    </location>
</feature>
<dbReference type="AlphaFoldDB" id="A0A4S9C112"/>
<comment type="caution">
    <text evidence="3">The sequence shown here is derived from an EMBL/GenBank/DDBJ whole genome shotgun (WGS) entry which is preliminary data.</text>
</comment>
<dbReference type="EMBL" id="QZAS01000083">
    <property type="protein sequence ID" value="THW99063.1"/>
    <property type="molecule type" value="Genomic_DNA"/>
</dbReference>